<organism evidence="1 2">
    <name type="scientific">Erythranthe guttata</name>
    <name type="common">Yellow monkey flower</name>
    <name type="synonym">Mimulus guttatus</name>
    <dbReference type="NCBI Taxonomy" id="4155"/>
    <lineage>
        <taxon>Eukaryota</taxon>
        <taxon>Viridiplantae</taxon>
        <taxon>Streptophyta</taxon>
        <taxon>Embryophyta</taxon>
        <taxon>Tracheophyta</taxon>
        <taxon>Spermatophyta</taxon>
        <taxon>Magnoliopsida</taxon>
        <taxon>eudicotyledons</taxon>
        <taxon>Gunneridae</taxon>
        <taxon>Pentapetalae</taxon>
        <taxon>asterids</taxon>
        <taxon>lamiids</taxon>
        <taxon>Lamiales</taxon>
        <taxon>Phrymaceae</taxon>
        <taxon>Erythranthe</taxon>
    </lineage>
</organism>
<dbReference type="Proteomes" id="UP000030748">
    <property type="component" value="Unassembled WGS sequence"/>
</dbReference>
<reference evidence="1 2" key="1">
    <citation type="journal article" date="2013" name="Proc. Natl. Acad. Sci. U.S.A.">
        <title>Fine-scale variation in meiotic recombination in Mimulus inferred from population shotgun sequencing.</title>
        <authorList>
            <person name="Hellsten U."/>
            <person name="Wright K.M."/>
            <person name="Jenkins J."/>
            <person name="Shu S."/>
            <person name="Yuan Y."/>
            <person name="Wessler S.R."/>
            <person name="Schmutz J."/>
            <person name="Willis J.H."/>
            <person name="Rokhsar D.S."/>
        </authorList>
    </citation>
    <scope>NUCLEOTIDE SEQUENCE [LARGE SCALE GENOMIC DNA]</scope>
    <source>
        <strain evidence="2">cv. DUN x IM62</strain>
    </source>
</reference>
<feature type="non-terminal residue" evidence="1">
    <location>
        <position position="1"/>
    </location>
</feature>
<evidence type="ECO:0000313" key="1">
    <source>
        <dbReference type="EMBL" id="EYU31095.1"/>
    </source>
</evidence>
<keyword evidence="2" id="KW-1185">Reference proteome</keyword>
<name>A0A022QX46_ERYGU</name>
<protein>
    <submittedName>
        <fullName evidence="1">Uncharacterized protein</fullName>
    </submittedName>
</protein>
<accession>A0A022QX46</accession>
<proteinExistence type="predicted"/>
<gene>
    <name evidence="1" type="ORF">MIMGU_mgv1a0169902mg</name>
</gene>
<evidence type="ECO:0000313" key="2">
    <source>
        <dbReference type="Proteomes" id="UP000030748"/>
    </source>
</evidence>
<sequence length="15" mass="1765">VRRSIFSYFNCCAKA</sequence>
<dbReference type="EMBL" id="KI631018">
    <property type="protein sequence ID" value="EYU31095.1"/>
    <property type="molecule type" value="Genomic_DNA"/>
</dbReference>